<reference evidence="5" key="1">
    <citation type="submission" date="2021-04" db="EMBL/GenBank/DDBJ databases">
        <title>The complete genome sequence of Caulobacter sp. S6.</title>
        <authorList>
            <person name="Tang Y."/>
            <person name="Ouyang W."/>
            <person name="Liu Q."/>
            <person name="Huang B."/>
            <person name="Guo Z."/>
            <person name="Lei P."/>
        </authorList>
    </citation>
    <scope>NUCLEOTIDE SEQUENCE</scope>
    <source>
        <strain evidence="5">S6</strain>
    </source>
</reference>
<evidence type="ECO:0000256" key="1">
    <source>
        <dbReference type="ARBA" id="ARBA00009477"/>
    </source>
</evidence>
<protein>
    <submittedName>
        <fullName evidence="5">Efflux RND transporter periplasmic adaptor subunit</fullName>
    </submittedName>
</protein>
<dbReference type="PANTHER" id="PTHR30469">
    <property type="entry name" value="MULTIDRUG RESISTANCE PROTEIN MDTA"/>
    <property type="match status" value="1"/>
</dbReference>
<feature type="chain" id="PRO_5037639841" evidence="3">
    <location>
        <begin position="19"/>
        <end position="342"/>
    </location>
</feature>
<dbReference type="AlphaFoldDB" id="A0A975IXH4"/>
<evidence type="ECO:0000313" key="6">
    <source>
        <dbReference type="Proteomes" id="UP000676409"/>
    </source>
</evidence>
<feature type="coiled-coil region" evidence="2">
    <location>
        <begin position="101"/>
        <end position="128"/>
    </location>
</feature>
<dbReference type="SUPFAM" id="SSF111369">
    <property type="entry name" value="HlyD-like secretion proteins"/>
    <property type="match status" value="1"/>
</dbReference>
<gene>
    <name evidence="5" type="ORF">KCG34_02260</name>
</gene>
<dbReference type="KEGG" id="caul:KCG34_02260"/>
<comment type="similarity">
    <text evidence="1">Belongs to the membrane fusion protein (MFP) (TC 8.A.1) family.</text>
</comment>
<sequence length="342" mass="34657">MVRRAAAAVGLSAALALAACSPGEQNTPPSAPAVIAERLTLREQPIADLKPVAAVITSRDMAEARARIGGTLVRLLVKEGDAVRRGQLIGQVADEKIGFQTRAYDAQVGAAEAENERAQAELTRSKDLFDHGVYAKARYDQAVAGARAAAGALNAAKAQRSASAELGAQGAVLAPADGRVLHAATPAGSVVAPGQSIATLTVGQTVVRAEIPEGQAVALKTGEQVAVEPDQAAGVTSAVVSQIYPAVSAGRVTVDLTAPGLEAGLVGQRVRVRLPAGQRPALVAPRRFIVTRFGVDYAAVLQPGGQVADVPVQLAPGPAADQVEILSGLAAGDTIVRAGAGK</sequence>
<dbReference type="Gene3D" id="2.40.50.100">
    <property type="match status" value="1"/>
</dbReference>
<feature type="signal peptide" evidence="3">
    <location>
        <begin position="1"/>
        <end position="18"/>
    </location>
</feature>
<evidence type="ECO:0000259" key="4">
    <source>
        <dbReference type="Pfam" id="PF25917"/>
    </source>
</evidence>
<evidence type="ECO:0000313" key="5">
    <source>
        <dbReference type="EMBL" id="QUD90644.1"/>
    </source>
</evidence>
<dbReference type="Gene3D" id="2.40.30.170">
    <property type="match status" value="1"/>
</dbReference>
<dbReference type="PANTHER" id="PTHR30469:SF15">
    <property type="entry name" value="HLYD FAMILY OF SECRETION PROTEINS"/>
    <property type="match status" value="1"/>
</dbReference>
<dbReference type="Gene3D" id="2.40.420.20">
    <property type="match status" value="1"/>
</dbReference>
<dbReference type="Gene3D" id="1.10.287.470">
    <property type="entry name" value="Helix hairpin bin"/>
    <property type="match status" value="1"/>
</dbReference>
<dbReference type="InterPro" id="IPR006143">
    <property type="entry name" value="RND_pump_MFP"/>
</dbReference>
<keyword evidence="3" id="KW-0732">Signal</keyword>
<dbReference type="Pfam" id="PF25917">
    <property type="entry name" value="BSH_RND"/>
    <property type="match status" value="1"/>
</dbReference>
<keyword evidence="6" id="KW-1185">Reference proteome</keyword>
<keyword evidence="2" id="KW-0175">Coiled coil</keyword>
<evidence type="ECO:0000256" key="3">
    <source>
        <dbReference type="SAM" id="SignalP"/>
    </source>
</evidence>
<dbReference type="EMBL" id="CP073078">
    <property type="protein sequence ID" value="QUD90644.1"/>
    <property type="molecule type" value="Genomic_DNA"/>
</dbReference>
<dbReference type="NCBIfam" id="TIGR01730">
    <property type="entry name" value="RND_mfp"/>
    <property type="match status" value="1"/>
</dbReference>
<dbReference type="GO" id="GO:1990281">
    <property type="term" value="C:efflux pump complex"/>
    <property type="evidence" value="ECO:0007669"/>
    <property type="project" value="TreeGrafter"/>
</dbReference>
<dbReference type="GO" id="GO:0015562">
    <property type="term" value="F:efflux transmembrane transporter activity"/>
    <property type="evidence" value="ECO:0007669"/>
    <property type="project" value="TreeGrafter"/>
</dbReference>
<name>A0A975IXH4_9CAUL</name>
<evidence type="ECO:0000256" key="2">
    <source>
        <dbReference type="SAM" id="Coils"/>
    </source>
</evidence>
<dbReference type="Proteomes" id="UP000676409">
    <property type="component" value="Chromosome"/>
</dbReference>
<dbReference type="InterPro" id="IPR058625">
    <property type="entry name" value="MdtA-like_BSH"/>
</dbReference>
<organism evidence="5 6">
    <name type="scientific">Phenylobacterium montanum</name>
    <dbReference type="NCBI Taxonomy" id="2823693"/>
    <lineage>
        <taxon>Bacteria</taxon>
        <taxon>Pseudomonadati</taxon>
        <taxon>Pseudomonadota</taxon>
        <taxon>Alphaproteobacteria</taxon>
        <taxon>Caulobacterales</taxon>
        <taxon>Caulobacteraceae</taxon>
        <taxon>Phenylobacterium</taxon>
    </lineage>
</organism>
<feature type="domain" description="Multidrug resistance protein MdtA-like barrel-sandwich hybrid" evidence="4">
    <location>
        <begin position="62"/>
        <end position="202"/>
    </location>
</feature>
<accession>A0A975IXH4</accession>
<dbReference type="PROSITE" id="PS51257">
    <property type="entry name" value="PROKAR_LIPOPROTEIN"/>
    <property type="match status" value="1"/>
</dbReference>
<proteinExistence type="inferred from homology"/>